<protein>
    <submittedName>
        <fullName evidence="1">Uncharacterized protein</fullName>
    </submittedName>
</protein>
<sequence>MQYFTFEEKKLITIQIQLTQKKNINWEPKNYFLQIINKFLYCQIDSRLYCWQNNPKDLELNYVIFVERNNQSILVLGYTLQQEKEKFENVQRYRFLCINV</sequence>
<gene>
    <name evidence="1" type="ORF">PSON_ATCC_30995.1.T0610276</name>
</gene>
<name>A0A8S1NP25_9CILI</name>
<accession>A0A8S1NP25</accession>
<dbReference type="Proteomes" id="UP000692954">
    <property type="component" value="Unassembled WGS sequence"/>
</dbReference>
<reference evidence="1" key="1">
    <citation type="submission" date="2021-01" db="EMBL/GenBank/DDBJ databases">
        <authorList>
            <consortium name="Genoscope - CEA"/>
            <person name="William W."/>
        </authorList>
    </citation>
    <scope>NUCLEOTIDE SEQUENCE</scope>
</reference>
<comment type="caution">
    <text evidence="1">The sequence shown here is derived from an EMBL/GenBank/DDBJ whole genome shotgun (WGS) entry which is preliminary data.</text>
</comment>
<proteinExistence type="predicted"/>
<keyword evidence="2" id="KW-1185">Reference proteome</keyword>
<organism evidence="1 2">
    <name type="scientific">Paramecium sonneborni</name>
    <dbReference type="NCBI Taxonomy" id="65129"/>
    <lineage>
        <taxon>Eukaryota</taxon>
        <taxon>Sar</taxon>
        <taxon>Alveolata</taxon>
        <taxon>Ciliophora</taxon>
        <taxon>Intramacronucleata</taxon>
        <taxon>Oligohymenophorea</taxon>
        <taxon>Peniculida</taxon>
        <taxon>Parameciidae</taxon>
        <taxon>Paramecium</taxon>
    </lineage>
</organism>
<evidence type="ECO:0000313" key="2">
    <source>
        <dbReference type="Proteomes" id="UP000692954"/>
    </source>
</evidence>
<dbReference type="AlphaFoldDB" id="A0A8S1NP25"/>
<dbReference type="EMBL" id="CAJJDN010000061">
    <property type="protein sequence ID" value="CAD8094012.1"/>
    <property type="molecule type" value="Genomic_DNA"/>
</dbReference>
<evidence type="ECO:0000313" key="1">
    <source>
        <dbReference type="EMBL" id="CAD8094012.1"/>
    </source>
</evidence>